<reference evidence="2 3" key="1">
    <citation type="submission" date="2020-08" db="EMBL/GenBank/DDBJ databases">
        <title>Genomic Encyclopedia of Type Strains, Phase III (KMG-III): the genomes of soil and plant-associated and newly described type strains.</title>
        <authorList>
            <person name="Whitman W."/>
        </authorList>
    </citation>
    <scope>NUCLEOTIDE SEQUENCE [LARGE SCALE GENOMIC DNA]</scope>
    <source>
        <strain evidence="2 3">CECT 7341</strain>
    </source>
</reference>
<evidence type="ECO:0000313" key="3">
    <source>
        <dbReference type="Proteomes" id="UP000563050"/>
    </source>
</evidence>
<feature type="region of interest" description="Disordered" evidence="1">
    <location>
        <begin position="162"/>
        <end position="183"/>
    </location>
</feature>
<proteinExistence type="predicted"/>
<comment type="caution">
    <text evidence="2">The sequence shown here is derived from an EMBL/GenBank/DDBJ whole genome shotgun (WGS) entry which is preliminary data.</text>
</comment>
<organism evidence="2 3">
    <name type="scientific">Halomonas fontilapidosi</name>
    <dbReference type="NCBI Taxonomy" id="616675"/>
    <lineage>
        <taxon>Bacteria</taxon>
        <taxon>Pseudomonadati</taxon>
        <taxon>Pseudomonadota</taxon>
        <taxon>Gammaproteobacteria</taxon>
        <taxon>Oceanospirillales</taxon>
        <taxon>Halomonadaceae</taxon>
        <taxon>Halomonas</taxon>
    </lineage>
</organism>
<feature type="region of interest" description="Disordered" evidence="1">
    <location>
        <begin position="211"/>
        <end position="243"/>
    </location>
</feature>
<feature type="region of interest" description="Disordered" evidence="1">
    <location>
        <begin position="46"/>
        <end position="141"/>
    </location>
</feature>
<evidence type="ECO:0000313" key="2">
    <source>
        <dbReference type="EMBL" id="MBB3183262.1"/>
    </source>
</evidence>
<keyword evidence="3" id="KW-1185">Reference proteome</keyword>
<feature type="compositionally biased region" description="Basic and acidic residues" evidence="1">
    <location>
        <begin position="219"/>
        <end position="229"/>
    </location>
</feature>
<feature type="region of interest" description="Disordered" evidence="1">
    <location>
        <begin position="1"/>
        <end position="34"/>
    </location>
</feature>
<evidence type="ECO:0000256" key="1">
    <source>
        <dbReference type="SAM" id="MobiDB-lite"/>
    </source>
</evidence>
<dbReference type="AlphaFoldDB" id="A0A7W5DHX7"/>
<protein>
    <submittedName>
        <fullName evidence="2">Uncharacterized protein</fullName>
    </submittedName>
</protein>
<name>A0A7W5DHX7_9GAMM</name>
<dbReference type="EMBL" id="JACHXQ010000002">
    <property type="protein sequence ID" value="MBB3183262.1"/>
    <property type="molecule type" value="Genomic_DNA"/>
</dbReference>
<dbReference type="RefSeq" id="WP_183313458.1">
    <property type="nucleotide sequence ID" value="NZ_JACHXQ010000002.1"/>
</dbReference>
<accession>A0A7W5DHX7</accession>
<dbReference type="Proteomes" id="UP000563050">
    <property type="component" value="Unassembled WGS sequence"/>
</dbReference>
<feature type="compositionally biased region" description="Basic and acidic residues" evidence="1">
    <location>
        <begin position="76"/>
        <end position="95"/>
    </location>
</feature>
<gene>
    <name evidence="2" type="ORF">FHR95_000803</name>
</gene>
<sequence length="243" mass="27234">MPRNSWASLQDEAASDPTSDDLASEAASTPLPASLVALQRERAELEARMQRLASGGTEPNGNADARFPVTPLSQRRRADADWASRRDALSDRSPLRELTQAPARSFEPADDAPSLPLRTGQRLLGDPPSRTGLREQSRSWIDTDALDAGARRITGPLESWERRGREALESPLPSMTTPTRAYETRRERLLSVVEGGCGDLDERAERAREVALSRKRWQRREQQADDRRLTRARQQRQAQEDES</sequence>